<sequence length="461" mass="50706">MAAAKLRTAAAIAIATAVPAAGAVLPLRRHRAFLTVRLRGSSCRIPPQRGGAAAAMSSSARAEHEAGAWYAVPGLSLRDHRFAVPLDHSSPDGGDAITVFAREVVAAGKEETSLPYLLYLQGGPGFESPRPMEAGGWLKKACEDHRVVLLDQRGTGLSTPLTPSSLSQITSPAKQVEYLKHFRADNIVKDAEFIRLRLVPDAKPWTVLGQSYGGFCAVTYLSFAPEGLKSVLLTGGLPPLGEPCTAQTVYRACFKQVQQQNGKYYKRYPQDIPVVHEVVRYLSESEGGGVSQFLQLERVWDPVLVPGAKRSISYYFLKEGSSSKWSAEKIRAEYESLFDPVKATEEGRAVYFTGEMVFPCMFDEIHALRDLKEAAHLLAEKEDWPPLYDVSKLNNNKVPVAAAVYYEDMYVNFNIAKETASQIAGIRLWVTNEYMHSGIRDGGSHVFEHLMGLLNGKKPLF</sequence>
<dbReference type="InterPro" id="IPR002410">
    <property type="entry name" value="Peptidase_S33"/>
</dbReference>
<evidence type="ECO:0000313" key="4">
    <source>
        <dbReference type="EMBL" id="KAF8698136.1"/>
    </source>
</evidence>
<proteinExistence type="inferred from homology"/>
<reference evidence="4" key="1">
    <citation type="submission" date="2020-07" db="EMBL/GenBank/DDBJ databases">
        <title>Genome sequence and genetic diversity analysis of an under-domesticated orphan crop, white fonio (Digitaria exilis).</title>
        <authorList>
            <person name="Bennetzen J.L."/>
            <person name="Chen S."/>
            <person name="Ma X."/>
            <person name="Wang X."/>
            <person name="Yssel A.E.J."/>
            <person name="Chaluvadi S.R."/>
            <person name="Johnson M."/>
            <person name="Gangashetty P."/>
            <person name="Hamidou F."/>
            <person name="Sanogo M.D."/>
            <person name="Zwaenepoel A."/>
            <person name="Wallace J."/>
            <person name="Van De Peer Y."/>
            <person name="Van Deynze A."/>
        </authorList>
    </citation>
    <scope>NUCLEOTIDE SEQUENCE</scope>
    <source>
        <tissue evidence="4">Leaves</tissue>
    </source>
</reference>
<dbReference type="PRINTS" id="PR00793">
    <property type="entry name" value="PROAMNOPTASE"/>
</dbReference>
<name>A0A835BID7_9POAL</name>
<keyword evidence="5" id="KW-1185">Reference proteome</keyword>
<dbReference type="GO" id="GO:0006508">
    <property type="term" value="P:proteolysis"/>
    <property type="evidence" value="ECO:0007669"/>
    <property type="project" value="InterPro"/>
</dbReference>
<keyword evidence="2" id="KW-0378">Hydrolase</keyword>
<dbReference type="OrthoDB" id="1898734at2759"/>
<dbReference type="Gene3D" id="3.40.50.1820">
    <property type="entry name" value="alpha/beta hydrolase"/>
    <property type="match status" value="1"/>
</dbReference>
<dbReference type="Pfam" id="PF00561">
    <property type="entry name" value="Abhydrolase_1"/>
    <property type="match status" value="1"/>
</dbReference>
<evidence type="ECO:0000256" key="1">
    <source>
        <dbReference type="ARBA" id="ARBA00010088"/>
    </source>
</evidence>
<comment type="caution">
    <text evidence="4">The sequence shown here is derived from an EMBL/GenBank/DDBJ whole genome shotgun (WGS) entry which is preliminary data.</text>
</comment>
<accession>A0A835BID7</accession>
<evidence type="ECO:0000313" key="5">
    <source>
        <dbReference type="Proteomes" id="UP000636709"/>
    </source>
</evidence>
<dbReference type="EMBL" id="JACEFO010001866">
    <property type="protein sequence ID" value="KAF8698136.1"/>
    <property type="molecule type" value="Genomic_DNA"/>
</dbReference>
<protein>
    <recommendedName>
        <fullName evidence="3">AB hydrolase-1 domain-containing protein</fullName>
    </recommendedName>
</protein>
<dbReference type="InterPro" id="IPR000073">
    <property type="entry name" value="AB_hydrolase_1"/>
</dbReference>
<dbReference type="PANTHER" id="PTHR43248">
    <property type="entry name" value="2-SUCCINYL-6-HYDROXY-2,4-CYCLOHEXADIENE-1-CARBOXYLATE SYNTHASE"/>
    <property type="match status" value="1"/>
</dbReference>
<feature type="domain" description="AB hydrolase-1" evidence="3">
    <location>
        <begin position="117"/>
        <end position="274"/>
    </location>
</feature>
<dbReference type="InterPro" id="IPR029058">
    <property type="entry name" value="AB_hydrolase_fold"/>
</dbReference>
<dbReference type="AlphaFoldDB" id="A0A835BID7"/>
<dbReference type="PANTHER" id="PTHR43248:SF2">
    <property type="entry name" value="PROLYL AMINOPEPTIDASE"/>
    <property type="match status" value="1"/>
</dbReference>
<dbReference type="InterPro" id="IPR051601">
    <property type="entry name" value="Serine_prot/Carboxylest_S33"/>
</dbReference>
<gene>
    <name evidence="4" type="ORF">HU200_035651</name>
</gene>
<dbReference type="GO" id="GO:0008233">
    <property type="term" value="F:peptidase activity"/>
    <property type="evidence" value="ECO:0007669"/>
    <property type="project" value="InterPro"/>
</dbReference>
<evidence type="ECO:0000256" key="2">
    <source>
        <dbReference type="ARBA" id="ARBA00022801"/>
    </source>
</evidence>
<organism evidence="4 5">
    <name type="scientific">Digitaria exilis</name>
    <dbReference type="NCBI Taxonomy" id="1010633"/>
    <lineage>
        <taxon>Eukaryota</taxon>
        <taxon>Viridiplantae</taxon>
        <taxon>Streptophyta</taxon>
        <taxon>Embryophyta</taxon>
        <taxon>Tracheophyta</taxon>
        <taxon>Spermatophyta</taxon>
        <taxon>Magnoliopsida</taxon>
        <taxon>Liliopsida</taxon>
        <taxon>Poales</taxon>
        <taxon>Poaceae</taxon>
        <taxon>PACMAD clade</taxon>
        <taxon>Panicoideae</taxon>
        <taxon>Panicodae</taxon>
        <taxon>Paniceae</taxon>
        <taxon>Anthephorinae</taxon>
        <taxon>Digitaria</taxon>
    </lineage>
</organism>
<dbReference type="Proteomes" id="UP000636709">
    <property type="component" value="Unassembled WGS sequence"/>
</dbReference>
<dbReference type="SUPFAM" id="SSF53474">
    <property type="entry name" value="alpha/beta-Hydrolases"/>
    <property type="match status" value="1"/>
</dbReference>
<comment type="similarity">
    <text evidence="1">Belongs to the peptidase S33 family.</text>
</comment>
<evidence type="ECO:0000259" key="3">
    <source>
        <dbReference type="Pfam" id="PF00561"/>
    </source>
</evidence>